<proteinExistence type="predicted"/>
<reference evidence="1" key="1">
    <citation type="submission" date="2013-08" db="EMBL/GenBank/DDBJ databases">
        <title>Gene expansion shapes genome architecture in the human pathogen Lichtheimia corymbifera: an evolutionary genomics analysis in the ancient terrestrial Mucorales (Mucoromycotina).</title>
        <authorList>
            <person name="Schwartze V.U."/>
            <person name="Winter S."/>
            <person name="Shelest E."/>
            <person name="Marcet-Houben M."/>
            <person name="Horn F."/>
            <person name="Wehner S."/>
            <person name="Hoffmann K."/>
            <person name="Riege K."/>
            <person name="Sammeth M."/>
            <person name="Nowrousian M."/>
            <person name="Valiante V."/>
            <person name="Linde J."/>
            <person name="Jacobsen I.D."/>
            <person name="Marz M."/>
            <person name="Brakhage A.A."/>
            <person name="Gabaldon T."/>
            <person name="Bocker S."/>
            <person name="Voigt K."/>
        </authorList>
    </citation>
    <scope>NUCLEOTIDE SEQUENCE [LARGE SCALE GENOMIC DNA]</scope>
    <source>
        <strain evidence="1">FSU 9682</strain>
    </source>
</reference>
<accession>A0A068SBH1</accession>
<sequence length="685" mass="78355">MFETDIDILCRPQCAVTTNANSSIDEEIKIQTSLARDYQEKLLLALNARASLLVHAERLDLALNDAIAMTILDPSSALGYLSAGSIHSLRQQYASAIKFYDDGLARSSRSHPHYERLLNARSAAYDSSNTRIDFISKLPLDIVIHNIIPRILQGRTLWEVGKPCHYFDVCRTWRQRMALANGLHYVIGNEELSDDGYKRIGDLAPFMRTLTVVQPKSDILYKVTREHHIRLNMLTKLSIVESTGREHSALLASLRTLSNTLTDLEIEYGGYEAPTKSYRLCDVLEACPNLVSIRMKHGDVDMSSVNKTYPKIVKLDLWNKVMVANKDNISTLLRPFPQLRLLRMCPIPRSDFLPMIDQHCPLLQQLILTFQSPPFFDILDTEERTGLRGLSVPTIYYGESFTEDDTVRYVMKHSETLEAFGVMGRYGFRSPNNLLEDVDCQQVTFKQLRQIHFLKDADESLTPFVLWMIQHAPHLESVETVFGPQQASIMQELTQPQHANLKRLRMQANYYPSGYEGEERLIKHYLELGQQSNLTELKIHISHRVLKETWLILIPRLTQLRTLEFSTLSDHRTLESLQQSLMKDLADGCPSLEQLTMISGRYPMDFGVLYPMDRHTNLKRIVINCPEIHGDVSSFSQRFTKIESLHLSVCKYSLADIDSLEKGSFNLVFTDKLPETPISFRTSLT</sequence>
<organism evidence="1 2">
    <name type="scientific">Lichtheimia corymbifera JMRC:FSU:9682</name>
    <dbReference type="NCBI Taxonomy" id="1263082"/>
    <lineage>
        <taxon>Eukaryota</taxon>
        <taxon>Fungi</taxon>
        <taxon>Fungi incertae sedis</taxon>
        <taxon>Mucoromycota</taxon>
        <taxon>Mucoromycotina</taxon>
        <taxon>Mucoromycetes</taxon>
        <taxon>Mucorales</taxon>
        <taxon>Lichtheimiaceae</taxon>
        <taxon>Lichtheimia</taxon>
    </lineage>
</organism>
<keyword evidence="2" id="KW-1185">Reference proteome</keyword>
<dbReference type="VEuPathDB" id="FungiDB:LCOR_10138.1"/>
<dbReference type="AlphaFoldDB" id="A0A068SBH1"/>
<dbReference type="Gene3D" id="1.25.40.10">
    <property type="entry name" value="Tetratricopeptide repeat domain"/>
    <property type="match status" value="1"/>
</dbReference>
<dbReference type="SUPFAM" id="SSF48452">
    <property type="entry name" value="TPR-like"/>
    <property type="match status" value="1"/>
</dbReference>
<comment type="caution">
    <text evidence="1">The sequence shown here is derived from an EMBL/GenBank/DDBJ whole genome shotgun (WGS) entry which is preliminary data.</text>
</comment>
<protein>
    <recommendedName>
        <fullName evidence="3">F-box domain-containing protein</fullName>
    </recommendedName>
</protein>
<dbReference type="InterPro" id="IPR032675">
    <property type="entry name" value="LRR_dom_sf"/>
</dbReference>
<gene>
    <name evidence="1" type="ORF">LCOR_10138.1</name>
</gene>
<evidence type="ECO:0000313" key="2">
    <source>
        <dbReference type="Proteomes" id="UP000027586"/>
    </source>
</evidence>
<dbReference type="Gene3D" id="3.80.10.10">
    <property type="entry name" value="Ribonuclease Inhibitor"/>
    <property type="match status" value="2"/>
</dbReference>
<dbReference type="OrthoDB" id="2290794at2759"/>
<name>A0A068SBH1_9FUNG</name>
<dbReference type="EMBL" id="CBTN010000068">
    <property type="protein sequence ID" value="CDH59315.1"/>
    <property type="molecule type" value="Genomic_DNA"/>
</dbReference>
<dbReference type="Proteomes" id="UP000027586">
    <property type="component" value="Unassembled WGS sequence"/>
</dbReference>
<evidence type="ECO:0008006" key="3">
    <source>
        <dbReference type="Google" id="ProtNLM"/>
    </source>
</evidence>
<dbReference type="SUPFAM" id="SSF52047">
    <property type="entry name" value="RNI-like"/>
    <property type="match status" value="1"/>
</dbReference>
<evidence type="ECO:0000313" key="1">
    <source>
        <dbReference type="EMBL" id="CDH59315.1"/>
    </source>
</evidence>
<dbReference type="InterPro" id="IPR011990">
    <property type="entry name" value="TPR-like_helical_dom_sf"/>
</dbReference>